<dbReference type="InterPro" id="IPR027843">
    <property type="entry name" value="DUF4440"/>
</dbReference>
<evidence type="ECO:0000256" key="1">
    <source>
        <dbReference type="SAM" id="SignalP"/>
    </source>
</evidence>
<dbReference type="RefSeq" id="WP_206559635.1">
    <property type="nucleotide sequence ID" value="NZ_JAFKCZ010000004.1"/>
</dbReference>
<evidence type="ECO:0000313" key="3">
    <source>
        <dbReference type="EMBL" id="MBN7796192.1"/>
    </source>
</evidence>
<feature type="domain" description="DUF4440" evidence="2">
    <location>
        <begin position="44"/>
        <end position="128"/>
    </location>
</feature>
<feature type="chain" id="PRO_5037636087" evidence="1">
    <location>
        <begin position="26"/>
        <end position="138"/>
    </location>
</feature>
<proteinExistence type="predicted"/>
<feature type="signal peptide" evidence="1">
    <location>
        <begin position="1"/>
        <end position="25"/>
    </location>
</feature>
<evidence type="ECO:0000259" key="2">
    <source>
        <dbReference type="Pfam" id="PF14534"/>
    </source>
</evidence>
<comment type="caution">
    <text evidence="3">The sequence shown here is derived from an EMBL/GenBank/DDBJ whole genome shotgun (WGS) entry which is preliminary data.</text>
</comment>
<dbReference type="SUPFAM" id="SSF54427">
    <property type="entry name" value="NTF2-like"/>
    <property type="match status" value="1"/>
</dbReference>
<gene>
    <name evidence="3" type="ORF">JYP50_06310</name>
</gene>
<name>A0A939DES1_9GAMM</name>
<reference evidence="3" key="1">
    <citation type="submission" date="2021-02" db="EMBL/GenBank/DDBJ databases">
        <title>PHA producing bacteria isolated from coastal sediment in Guangdong, Shenzhen.</title>
        <authorList>
            <person name="Zheng W."/>
            <person name="Yu S."/>
            <person name="Huang Y."/>
        </authorList>
    </citation>
    <scope>NUCLEOTIDE SEQUENCE</scope>
    <source>
        <strain evidence="3">TN14-10</strain>
    </source>
</reference>
<dbReference type="Pfam" id="PF14534">
    <property type="entry name" value="DUF4440"/>
    <property type="match status" value="1"/>
</dbReference>
<sequence>MNNNILTLALGAALGATLAGAPALADQAADREKLIALDKSWGEARDATSLKKLLDPQMIGIAPQGVADRDRQIAIETAPGASAGPYEPADYKVHFIDDDVAIMVHSVRGTEPHYSMHVWEEDDGVWRVVATATTPMAK</sequence>
<dbReference type="InterPro" id="IPR032710">
    <property type="entry name" value="NTF2-like_dom_sf"/>
</dbReference>
<evidence type="ECO:0000313" key="4">
    <source>
        <dbReference type="Proteomes" id="UP000664303"/>
    </source>
</evidence>
<protein>
    <submittedName>
        <fullName evidence="3">Nuclear transport factor 2 family protein</fullName>
    </submittedName>
</protein>
<keyword evidence="4" id="KW-1185">Reference proteome</keyword>
<keyword evidence="1" id="KW-0732">Signal</keyword>
<accession>A0A939DES1</accession>
<dbReference type="Proteomes" id="UP000664303">
    <property type="component" value="Unassembled WGS sequence"/>
</dbReference>
<dbReference type="EMBL" id="JAFKCZ010000004">
    <property type="protein sequence ID" value="MBN7796192.1"/>
    <property type="molecule type" value="Genomic_DNA"/>
</dbReference>
<organism evidence="3 4">
    <name type="scientific">Parahaliea mediterranea</name>
    <dbReference type="NCBI Taxonomy" id="651086"/>
    <lineage>
        <taxon>Bacteria</taxon>
        <taxon>Pseudomonadati</taxon>
        <taxon>Pseudomonadota</taxon>
        <taxon>Gammaproteobacteria</taxon>
        <taxon>Cellvibrionales</taxon>
        <taxon>Halieaceae</taxon>
        <taxon>Parahaliea</taxon>
    </lineage>
</organism>
<dbReference type="Gene3D" id="3.10.450.50">
    <property type="match status" value="1"/>
</dbReference>
<dbReference type="AlphaFoldDB" id="A0A939DES1"/>